<name>A0ABX7B2H0_9PROT</name>
<dbReference type="RefSeq" id="WP_201073529.1">
    <property type="nucleotide sequence ID" value="NZ_CP067420.1"/>
</dbReference>
<dbReference type="InterPro" id="IPR008884">
    <property type="entry name" value="TylF_MeTrfase"/>
</dbReference>
<dbReference type="GO" id="GO:0008168">
    <property type="term" value="F:methyltransferase activity"/>
    <property type="evidence" value="ECO:0007669"/>
    <property type="project" value="UniProtKB-KW"/>
</dbReference>
<protein>
    <submittedName>
        <fullName evidence="2">Class I SAM-dependent methyltransferase</fullName>
    </submittedName>
</protein>
<evidence type="ECO:0000313" key="3">
    <source>
        <dbReference type="Proteomes" id="UP000595197"/>
    </source>
</evidence>
<evidence type="ECO:0000313" key="2">
    <source>
        <dbReference type="EMBL" id="QQP88520.1"/>
    </source>
</evidence>
<accession>A0ABX7B2H0</accession>
<keyword evidence="2" id="KW-0489">Methyltransferase</keyword>
<keyword evidence="2" id="KW-0808">Transferase</keyword>
<dbReference type="Gene3D" id="3.40.50.150">
    <property type="entry name" value="Vaccinia Virus protein VP39"/>
    <property type="match status" value="1"/>
</dbReference>
<dbReference type="PANTHER" id="PTHR40036:SF1">
    <property type="entry name" value="MACROCIN O-METHYLTRANSFERASE"/>
    <property type="match status" value="1"/>
</dbReference>
<dbReference type="InterPro" id="IPR029063">
    <property type="entry name" value="SAM-dependent_MTases_sf"/>
</dbReference>
<dbReference type="InterPro" id="IPR011990">
    <property type="entry name" value="TPR-like_helical_dom_sf"/>
</dbReference>
<dbReference type="PANTHER" id="PTHR40036">
    <property type="entry name" value="MACROCIN O-METHYLTRANSFERASE"/>
    <property type="match status" value="1"/>
</dbReference>
<dbReference type="Gene3D" id="1.25.40.10">
    <property type="entry name" value="Tetratricopeptide repeat domain"/>
    <property type="match status" value="1"/>
</dbReference>
<dbReference type="Pfam" id="PF13578">
    <property type="entry name" value="Methyltransf_24"/>
    <property type="match status" value="1"/>
</dbReference>
<proteinExistence type="predicted"/>
<dbReference type="SMART" id="SM00028">
    <property type="entry name" value="TPR"/>
    <property type="match status" value="2"/>
</dbReference>
<gene>
    <name evidence="2" type="ORF">IGS68_21155</name>
</gene>
<reference evidence="2" key="1">
    <citation type="submission" date="2021-02" db="EMBL/GenBank/DDBJ databases">
        <title>Skermanella TT6 skin isolate.</title>
        <authorList>
            <person name="Lee K."/>
            <person name="Ganzorig M."/>
        </authorList>
    </citation>
    <scope>NUCLEOTIDE SEQUENCE</scope>
    <source>
        <strain evidence="2">TT6</strain>
    </source>
</reference>
<evidence type="ECO:0000256" key="1">
    <source>
        <dbReference type="PROSITE-ProRule" id="PRU00339"/>
    </source>
</evidence>
<keyword evidence="1" id="KW-0802">TPR repeat</keyword>
<feature type="repeat" description="TPR" evidence="1">
    <location>
        <begin position="33"/>
        <end position="66"/>
    </location>
</feature>
<sequence>MQPDIIEAARGLIAAKRYRAARRLLASRPDLPPGGLALLGTACLGLKDFQPALLHLRRAADLDPDDIGIRVQLARACTAAGLPHVSIALMEPLAMAPPVRADAWEALAAAYRLDARYADAVRLSARAASAGGQTGQLLYEEAMCRHALGDAAAALAAWDRLLDRQPGLAAGWFQSHAAALQVRSLEDAIDRLDRATACHGANGKYWAFLAAYALLDGRDGDAAAILDGPLRDRPHHHAPVDGVRALLPRRAADFRLFGCGADLLRHGVGLAARQGLVLEFGVRRGTSIGHIAEVAGQEVHGFDSFEGLPEDWGTQRRGSFTTGLELPAVGSNVTLHAGWFDDTLPPFLAGHSAPVRFANIDCDIYSSTRTVLTALAGRLAPGAILVFDEFIGNRTWREHEYRAFMECAAETDMGYEYASACPFTGQVAVRIL</sequence>
<dbReference type="SUPFAM" id="SSF53335">
    <property type="entry name" value="S-adenosyl-L-methionine-dependent methyltransferases"/>
    <property type="match status" value="1"/>
</dbReference>
<dbReference type="InterPro" id="IPR019734">
    <property type="entry name" value="TPR_rpt"/>
</dbReference>
<keyword evidence="3" id="KW-1185">Reference proteome</keyword>
<dbReference type="SUPFAM" id="SSF48452">
    <property type="entry name" value="TPR-like"/>
    <property type="match status" value="1"/>
</dbReference>
<organism evidence="2 3">
    <name type="scientific">Skermanella cutis</name>
    <dbReference type="NCBI Taxonomy" id="2775420"/>
    <lineage>
        <taxon>Bacteria</taxon>
        <taxon>Pseudomonadati</taxon>
        <taxon>Pseudomonadota</taxon>
        <taxon>Alphaproteobacteria</taxon>
        <taxon>Rhodospirillales</taxon>
        <taxon>Azospirillaceae</taxon>
        <taxon>Skermanella</taxon>
    </lineage>
</organism>
<dbReference type="GO" id="GO:0032259">
    <property type="term" value="P:methylation"/>
    <property type="evidence" value="ECO:0007669"/>
    <property type="project" value="UniProtKB-KW"/>
</dbReference>
<dbReference type="Proteomes" id="UP000595197">
    <property type="component" value="Chromosome"/>
</dbReference>
<dbReference type="PROSITE" id="PS50005">
    <property type="entry name" value="TPR"/>
    <property type="match status" value="1"/>
</dbReference>
<dbReference type="EMBL" id="CP067420">
    <property type="protein sequence ID" value="QQP88520.1"/>
    <property type="molecule type" value="Genomic_DNA"/>
</dbReference>